<sequence>MDQLYELSTRVPGEPGTAVADASLKFLRPVSRQLVHRAAVAEVFITDALQVSEDRFLVGAQWPRDHALYHPDAQGLSDPLLLTETVRQALVYLAHEYCGVPLGHRFVGSDTYFEITDHEAFVVGDTPLHVTLDVRWSWVANRPPRRFGMRVDAVVSVAGRVCARAGLSVCAVDERLYRRLRWQGKSGQARDEAARAGLCAATCLPAADVGRLRAKDSVLGRTETGEWRLLVDLHHAVLFDHPGDHIPLMVTLEGARQLGHHLVHRRHDAPAGVVLRAVRMDCPAFADLDEPVRLSAELQPPTAASDVTRLRITAVQREDTVATVAMEWLPRVLPPAPGEVAFARGTVGSGAAV</sequence>
<dbReference type="EMBL" id="BMML01000032">
    <property type="protein sequence ID" value="GGN40692.1"/>
    <property type="molecule type" value="Genomic_DNA"/>
</dbReference>
<dbReference type="NCBIfam" id="NF041195">
    <property type="entry name" value="ScbA_BarX_GamBu"/>
    <property type="match status" value="1"/>
</dbReference>
<proteinExistence type="predicted"/>
<feature type="domain" description="A-factor biosynthesis hotdog" evidence="1">
    <location>
        <begin position="34"/>
        <end position="169"/>
    </location>
</feature>
<feature type="domain" description="A-factor biosynthesis hotdog" evidence="1">
    <location>
        <begin position="214"/>
        <end position="329"/>
    </location>
</feature>
<name>A0A917XNJ0_9ACTN</name>
<dbReference type="AlphaFoldDB" id="A0A917XNJ0"/>
<protein>
    <recommendedName>
        <fullName evidence="1">A-factor biosynthesis hotdog domain-containing protein</fullName>
    </recommendedName>
</protein>
<dbReference type="GO" id="GO:0016740">
    <property type="term" value="F:transferase activity"/>
    <property type="evidence" value="ECO:0007669"/>
    <property type="project" value="InterPro"/>
</dbReference>
<evidence type="ECO:0000313" key="3">
    <source>
        <dbReference type="Proteomes" id="UP000653411"/>
    </source>
</evidence>
<dbReference type="Proteomes" id="UP000653411">
    <property type="component" value="Unassembled WGS sequence"/>
</dbReference>
<reference evidence="2" key="2">
    <citation type="submission" date="2020-09" db="EMBL/GenBank/DDBJ databases">
        <authorList>
            <person name="Sun Q."/>
            <person name="Zhou Y."/>
        </authorList>
    </citation>
    <scope>NUCLEOTIDE SEQUENCE</scope>
    <source>
        <strain evidence="2">CGMCC 4.7110</strain>
    </source>
</reference>
<keyword evidence="3" id="KW-1185">Reference proteome</keyword>
<evidence type="ECO:0000313" key="2">
    <source>
        <dbReference type="EMBL" id="GGN40692.1"/>
    </source>
</evidence>
<organism evidence="2 3">
    <name type="scientific">Streptomyces fuscichromogenes</name>
    <dbReference type="NCBI Taxonomy" id="1324013"/>
    <lineage>
        <taxon>Bacteria</taxon>
        <taxon>Bacillati</taxon>
        <taxon>Actinomycetota</taxon>
        <taxon>Actinomycetes</taxon>
        <taxon>Kitasatosporales</taxon>
        <taxon>Streptomycetaceae</taxon>
        <taxon>Streptomyces</taxon>
    </lineage>
</organism>
<evidence type="ECO:0000259" key="1">
    <source>
        <dbReference type="Pfam" id="PF03756"/>
    </source>
</evidence>
<gene>
    <name evidence="2" type="ORF">GCM10011578_088290</name>
</gene>
<reference evidence="2" key="1">
    <citation type="journal article" date="2014" name="Int. J. Syst. Evol. Microbiol.">
        <title>Complete genome sequence of Corynebacterium casei LMG S-19264T (=DSM 44701T), isolated from a smear-ripened cheese.</title>
        <authorList>
            <consortium name="US DOE Joint Genome Institute (JGI-PGF)"/>
            <person name="Walter F."/>
            <person name="Albersmeier A."/>
            <person name="Kalinowski J."/>
            <person name="Ruckert C."/>
        </authorList>
    </citation>
    <scope>NUCLEOTIDE SEQUENCE</scope>
    <source>
        <strain evidence="2">CGMCC 4.7110</strain>
    </source>
</reference>
<accession>A0A917XNJ0</accession>
<dbReference type="Pfam" id="PF03756">
    <property type="entry name" value="AfsA"/>
    <property type="match status" value="2"/>
</dbReference>
<dbReference type="InterPro" id="IPR005509">
    <property type="entry name" value="AfsA_hotdog_dom"/>
</dbReference>
<dbReference type="InterPro" id="IPR047757">
    <property type="entry name" value="AfsA-like"/>
</dbReference>
<comment type="caution">
    <text evidence="2">The sequence shown here is derived from an EMBL/GenBank/DDBJ whole genome shotgun (WGS) entry which is preliminary data.</text>
</comment>